<dbReference type="EMBL" id="BMED01000001">
    <property type="protein sequence ID" value="GGC61097.1"/>
    <property type="molecule type" value="Genomic_DNA"/>
</dbReference>
<reference evidence="2" key="1">
    <citation type="journal article" date="2014" name="Int. J. Syst. Evol. Microbiol.">
        <title>Complete genome sequence of Corynebacterium casei LMG S-19264T (=DSM 44701T), isolated from a smear-ripened cheese.</title>
        <authorList>
            <consortium name="US DOE Joint Genome Institute (JGI-PGF)"/>
            <person name="Walter F."/>
            <person name="Albersmeier A."/>
            <person name="Kalinowski J."/>
            <person name="Ruckert C."/>
        </authorList>
    </citation>
    <scope>NUCLEOTIDE SEQUENCE</scope>
    <source>
        <strain evidence="2">CGMCC 1.10998</strain>
    </source>
</reference>
<comment type="caution">
    <text evidence="2">The sequence shown here is derived from an EMBL/GenBank/DDBJ whole genome shotgun (WGS) entry which is preliminary data.</text>
</comment>
<dbReference type="Proteomes" id="UP000637423">
    <property type="component" value="Unassembled WGS sequence"/>
</dbReference>
<evidence type="ECO:0000313" key="2">
    <source>
        <dbReference type="EMBL" id="GGC61097.1"/>
    </source>
</evidence>
<dbReference type="AlphaFoldDB" id="A0A916U6C8"/>
<dbReference type="RefSeq" id="WP_188564408.1">
    <property type="nucleotide sequence ID" value="NZ_BMED01000001.1"/>
</dbReference>
<evidence type="ECO:0000313" key="3">
    <source>
        <dbReference type="Proteomes" id="UP000637423"/>
    </source>
</evidence>
<sequence>MTIHTINPEIVKEQDSSLATKTVDAEAQKSAPIRPAQKDGSAPAEKAAETASAKRFSRDVGKKLPPDVGSQEPI</sequence>
<name>A0A916U6C8_9BURK</name>
<protein>
    <submittedName>
        <fullName evidence="2">Uncharacterized protein</fullName>
    </submittedName>
</protein>
<accession>A0A916U6C8</accession>
<feature type="compositionally biased region" description="Low complexity" evidence="1">
    <location>
        <begin position="41"/>
        <end position="54"/>
    </location>
</feature>
<reference evidence="2" key="2">
    <citation type="submission" date="2020-09" db="EMBL/GenBank/DDBJ databases">
        <authorList>
            <person name="Sun Q."/>
            <person name="Zhou Y."/>
        </authorList>
    </citation>
    <scope>NUCLEOTIDE SEQUENCE</scope>
    <source>
        <strain evidence="2">CGMCC 1.10998</strain>
    </source>
</reference>
<evidence type="ECO:0000256" key="1">
    <source>
        <dbReference type="SAM" id="MobiDB-lite"/>
    </source>
</evidence>
<gene>
    <name evidence="2" type="ORF">GCM10011396_05100</name>
</gene>
<keyword evidence="3" id="KW-1185">Reference proteome</keyword>
<proteinExistence type="predicted"/>
<organism evidence="2 3">
    <name type="scientific">Undibacterium terreum</name>
    <dbReference type="NCBI Taxonomy" id="1224302"/>
    <lineage>
        <taxon>Bacteria</taxon>
        <taxon>Pseudomonadati</taxon>
        <taxon>Pseudomonadota</taxon>
        <taxon>Betaproteobacteria</taxon>
        <taxon>Burkholderiales</taxon>
        <taxon>Oxalobacteraceae</taxon>
        <taxon>Undibacterium</taxon>
    </lineage>
</organism>
<feature type="compositionally biased region" description="Basic and acidic residues" evidence="1">
    <location>
        <begin position="56"/>
        <end position="65"/>
    </location>
</feature>
<feature type="region of interest" description="Disordered" evidence="1">
    <location>
        <begin position="1"/>
        <end position="74"/>
    </location>
</feature>